<feature type="signal peptide" evidence="1">
    <location>
        <begin position="1"/>
        <end position="25"/>
    </location>
</feature>
<dbReference type="KEGG" id="ppi:YSA_01793"/>
<dbReference type="AlphaFoldDB" id="I3UQH8"/>
<proteinExistence type="predicted"/>
<evidence type="ECO:0000256" key="1">
    <source>
        <dbReference type="SAM" id="SignalP"/>
    </source>
</evidence>
<accession>I3UQH8</accession>
<evidence type="ECO:0008006" key="4">
    <source>
        <dbReference type="Google" id="ProtNLM"/>
    </source>
</evidence>
<feature type="chain" id="PRO_5003680872" description="Type 1 fimbrial protein" evidence="1">
    <location>
        <begin position="26"/>
        <end position="117"/>
    </location>
</feature>
<evidence type="ECO:0000313" key="2">
    <source>
        <dbReference type="EMBL" id="AFK67749.1"/>
    </source>
</evidence>
<dbReference type="HOGENOM" id="CLU_2001907_0_0_6"/>
<gene>
    <name evidence="2" type="ORF">YSA_01793</name>
</gene>
<evidence type="ECO:0000313" key="3">
    <source>
        <dbReference type="Proteomes" id="UP000005268"/>
    </source>
</evidence>
<organism evidence="2 3">
    <name type="scientific">Pseudomonas putida ND6</name>
    <dbReference type="NCBI Taxonomy" id="231023"/>
    <lineage>
        <taxon>Bacteria</taxon>
        <taxon>Pseudomonadati</taxon>
        <taxon>Pseudomonadota</taxon>
        <taxon>Gammaproteobacteria</taxon>
        <taxon>Pseudomonadales</taxon>
        <taxon>Pseudomonadaceae</taxon>
        <taxon>Pseudomonas</taxon>
    </lineage>
</organism>
<name>I3UQH8_PSEPU</name>
<dbReference type="EMBL" id="CP003588">
    <property type="protein sequence ID" value="AFK67749.1"/>
    <property type="molecule type" value="Genomic_DNA"/>
</dbReference>
<keyword evidence="1" id="KW-0732">Signal</keyword>
<dbReference type="Proteomes" id="UP000005268">
    <property type="component" value="Chromosome"/>
</dbReference>
<protein>
    <recommendedName>
        <fullName evidence="4">Type 1 fimbrial protein</fullName>
    </recommendedName>
</protein>
<dbReference type="PATRIC" id="fig|231023.4.peg.864"/>
<sequence length="117" mass="12024">METMSGKRFALSVAMSLALVGQAQAGAVVASGMLQFTGSIVEPSCTTTVGSAGWRMDDCPALARDSVIGIEGVDGQALPALAVRVDQGATVDQAYRLVDGRGEPLTQGHYVVILTSP</sequence>
<reference evidence="2 3" key="1">
    <citation type="journal article" date="2012" name="J. Bacteriol.">
        <title>Complete Genome Sequence of the Naphthalene-Degrading Pseudomonas putida Strain ND6.</title>
        <authorList>
            <person name="Li S."/>
            <person name="Zhao H."/>
            <person name="Li Y."/>
            <person name="Niu S."/>
            <person name="Cai B."/>
        </authorList>
    </citation>
    <scope>NUCLEOTIDE SEQUENCE [LARGE SCALE GENOMIC DNA]</scope>
    <source>
        <strain evidence="2 3">ND6</strain>
    </source>
</reference>